<gene>
    <name evidence="2" type="ORF">KIH39_11790</name>
</gene>
<evidence type="ECO:0000256" key="1">
    <source>
        <dbReference type="SAM" id="Phobius"/>
    </source>
</evidence>
<feature type="transmembrane region" description="Helical" evidence="1">
    <location>
        <begin position="70"/>
        <end position="92"/>
    </location>
</feature>
<accession>A0A8E6F091</accession>
<evidence type="ECO:0000313" key="3">
    <source>
        <dbReference type="Proteomes" id="UP000676194"/>
    </source>
</evidence>
<keyword evidence="1" id="KW-1133">Transmembrane helix</keyword>
<dbReference type="KEGG" id="tsph:KIH39_11790"/>
<reference evidence="2" key="1">
    <citation type="submission" date="2021-05" db="EMBL/GenBank/DDBJ databases">
        <title>Complete genome sequence of the cellulolytic planctomycete Telmatocola sphagniphila SP2T and characterization of the first cellulase from planctomycetes.</title>
        <authorList>
            <person name="Rakitin A.L."/>
            <person name="Beletsky A.V."/>
            <person name="Naumoff D.G."/>
            <person name="Kulichevskaya I.S."/>
            <person name="Mardanov A.V."/>
            <person name="Ravin N.V."/>
            <person name="Dedysh S.N."/>
        </authorList>
    </citation>
    <scope>NUCLEOTIDE SEQUENCE</scope>
    <source>
        <strain evidence="2">SP2T</strain>
    </source>
</reference>
<dbReference type="EMBL" id="CP074694">
    <property type="protein sequence ID" value="QVL34553.1"/>
    <property type="molecule type" value="Genomic_DNA"/>
</dbReference>
<dbReference type="RefSeq" id="WP_213499649.1">
    <property type="nucleotide sequence ID" value="NZ_CP074694.1"/>
</dbReference>
<dbReference type="Proteomes" id="UP000676194">
    <property type="component" value="Chromosome"/>
</dbReference>
<organism evidence="2 3">
    <name type="scientific">Telmatocola sphagniphila</name>
    <dbReference type="NCBI Taxonomy" id="1123043"/>
    <lineage>
        <taxon>Bacteria</taxon>
        <taxon>Pseudomonadati</taxon>
        <taxon>Planctomycetota</taxon>
        <taxon>Planctomycetia</taxon>
        <taxon>Gemmatales</taxon>
        <taxon>Gemmataceae</taxon>
    </lineage>
</organism>
<name>A0A8E6F091_9BACT</name>
<evidence type="ECO:0000313" key="2">
    <source>
        <dbReference type="EMBL" id="QVL34553.1"/>
    </source>
</evidence>
<sequence>MIFLLLSVTMAAMTSVSSWRTFRNSRREACFVLAVWLAALLWTLIYCSQHAYQSQPILSRSELIFGVPKWVFWGIAAPALACSGITLLYGLFGIQDDFLGDEPEDTPE</sequence>
<dbReference type="AlphaFoldDB" id="A0A8E6F091"/>
<protein>
    <submittedName>
        <fullName evidence="2">Uncharacterized protein</fullName>
    </submittedName>
</protein>
<feature type="transmembrane region" description="Helical" evidence="1">
    <location>
        <begin position="28"/>
        <end position="49"/>
    </location>
</feature>
<keyword evidence="3" id="KW-1185">Reference proteome</keyword>
<keyword evidence="1" id="KW-0812">Transmembrane</keyword>
<keyword evidence="1" id="KW-0472">Membrane</keyword>
<proteinExistence type="predicted"/>